<feature type="domain" description="Obg" evidence="12">
    <location>
        <begin position="1"/>
        <end position="157"/>
    </location>
</feature>
<gene>
    <name evidence="9" type="primary">obg</name>
    <name evidence="13" type="ORF">AVDCRST_MAG18-4689</name>
</gene>
<dbReference type="InterPro" id="IPR006073">
    <property type="entry name" value="GTP-bd"/>
</dbReference>
<dbReference type="PRINTS" id="PR00326">
    <property type="entry name" value="GTP1OBG"/>
</dbReference>
<sequence>MYDRAKILVRAGNGGNGAITFRREKYVPRGGPSGGDGGKGGDVILRVDLGENTLMRLRYLTRYEAENAGNGQKADRHGKNGADLVVNLPPGTIVRDADTGEILADLTRAGDELVVVRGGRGGLGNSHFANSIRQSPRIAEKGEPGEERNLELELKLIADVGLAGYPNAGKSTLLASVSAARPKIADYPFTTLEPNLGVVEVDDGTFVLADIPGLLEGAAQGVGLGIEFLRHIERTHLLIHVLDGSGGLEGRDPLTAFETINAELAAYGAGIGEKPQIVAVNKLDLPEAQERLPALRAALEARGYTVMPIAAATGEGVRELMREVRRMLAARPVPEEVLPEETGPRRYTLDTETDEEHYEVERMSRHHFSIRGIKIERLAKMTDFGNEEASERFQRVLQASGIISKLNAAGIDDGDVVHIAGFELLWGEQEGEADRTRAGGRHRRRE</sequence>
<dbReference type="Gene3D" id="2.70.210.12">
    <property type="entry name" value="GTP1/OBG domain"/>
    <property type="match status" value="1"/>
</dbReference>
<organism evidence="13">
    <name type="scientific">uncultured Thermomicrobiales bacterium</name>
    <dbReference type="NCBI Taxonomy" id="1645740"/>
    <lineage>
        <taxon>Bacteria</taxon>
        <taxon>Pseudomonadati</taxon>
        <taxon>Thermomicrobiota</taxon>
        <taxon>Thermomicrobia</taxon>
        <taxon>Thermomicrobiales</taxon>
        <taxon>environmental samples</taxon>
    </lineage>
</organism>
<dbReference type="SUPFAM" id="SSF52540">
    <property type="entry name" value="P-loop containing nucleoside triphosphate hydrolases"/>
    <property type="match status" value="1"/>
</dbReference>
<evidence type="ECO:0000256" key="9">
    <source>
        <dbReference type="HAMAP-Rule" id="MF_01454"/>
    </source>
</evidence>
<dbReference type="NCBIfam" id="NF008956">
    <property type="entry name" value="PRK12299.1"/>
    <property type="match status" value="1"/>
</dbReference>
<proteinExistence type="inferred from homology"/>
<dbReference type="AlphaFoldDB" id="A0A6J4VXU0"/>
<dbReference type="NCBIfam" id="TIGR02729">
    <property type="entry name" value="Obg_CgtA"/>
    <property type="match status" value="1"/>
</dbReference>
<feature type="domain" description="OBG-type G" evidence="10">
    <location>
        <begin position="158"/>
        <end position="329"/>
    </location>
</feature>
<dbReference type="PROSITE" id="PS00905">
    <property type="entry name" value="GTP1_OBG"/>
    <property type="match status" value="1"/>
</dbReference>
<dbReference type="Gene3D" id="3.30.300.350">
    <property type="entry name" value="GTP-binding protein OBG, C-terminal domain"/>
    <property type="match status" value="1"/>
</dbReference>
<dbReference type="PANTHER" id="PTHR11702:SF31">
    <property type="entry name" value="MITOCHONDRIAL RIBOSOME-ASSOCIATED GTPASE 2"/>
    <property type="match status" value="1"/>
</dbReference>
<evidence type="ECO:0000256" key="3">
    <source>
        <dbReference type="ARBA" id="ARBA00022490"/>
    </source>
</evidence>
<dbReference type="InterPro" id="IPR027417">
    <property type="entry name" value="P-loop_NTPase"/>
</dbReference>
<dbReference type="InterPro" id="IPR006169">
    <property type="entry name" value="GTP1_OBG_dom"/>
</dbReference>
<dbReference type="GO" id="GO:0005525">
    <property type="term" value="F:GTP binding"/>
    <property type="evidence" value="ECO:0007669"/>
    <property type="project" value="UniProtKB-UniRule"/>
</dbReference>
<dbReference type="InterPro" id="IPR014100">
    <property type="entry name" value="GTP-bd_Obg/CgtA"/>
</dbReference>
<feature type="binding site" evidence="9">
    <location>
        <begin position="189"/>
        <end position="193"/>
    </location>
    <ligand>
        <name>GTP</name>
        <dbReference type="ChEBI" id="CHEBI:37565"/>
    </ligand>
</feature>
<feature type="binding site" evidence="9">
    <location>
        <begin position="310"/>
        <end position="312"/>
    </location>
    <ligand>
        <name>GTP</name>
        <dbReference type="ChEBI" id="CHEBI:37565"/>
    </ligand>
</feature>
<dbReference type="GO" id="GO:0000287">
    <property type="term" value="F:magnesium ion binding"/>
    <property type="evidence" value="ECO:0007669"/>
    <property type="project" value="InterPro"/>
</dbReference>
<dbReference type="InterPro" id="IPR015349">
    <property type="entry name" value="OCT_dom"/>
</dbReference>
<dbReference type="GO" id="GO:0042254">
    <property type="term" value="P:ribosome biogenesis"/>
    <property type="evidence" value="ECO:0007669"/>
    <property type="project" value="UniProtKB-UniRule"/>
</dbReference>
<keyword evidence="6 9" id="KW-0378">Hydrolase</keyword>
<dbReference type="InterPro" id="IPR036346">
    <property type="entry name" value="GTP-bd_prot_GTP1/OBG_C_sf"/>
</dbReference>
<keyword evidence="3 9" id="KW-0963">Cytoplasm</keyword>
<evidence type="ECO:0000256" key="5">
    <source>
        <dbReference type="ARBA" id="ARBA00022741"/>
    </source>
</evidence>
<dbReference type="NCBIfam" id="TIGR03595">
    <property type="entry name" value="Obg_CgtA_exten"/>
    <property type="match status" value="1"/>
</dbReference>
<evidence type="ECO:0000256" key="6">
    <source>
        <dbReference type="ARBA" id="ARBA00022801"/>
    </source>
</evidence>
<feature type="binding site" evidence="9">
    <location>
        <begin position="164"/>
        <end position="171"/>
    </location>
    <ligand>
        <name>GTP</name>
        <dbReference type="ChEBI" id="CHEBI:37565"/>
    </ligand>
</feature>
<keyword evidence="5 9" id="KW-0547">Nucleotide-binding</keyword>
<dbReference type="EC" id="3.6.5.-" evidence="9"/>
<dbReference type="PANTHER" id="PTHR11702">
    <property type="entry name" value="DEVELOPMENTALLY REGULATED GTP-BINDING PROTEIN-RELATED"/>
    <property type="match status" value="1"/>
</dbReference>
<dbReference type="SUPFAM" id="SSF102741">
    <property type="entry name" value="Obg GTP-binding protein C-terminal domain"/>
    <property type="match status" value="1"/>
</dbReference>
<keyword evidence="8 9" id="KW-0342">GTP-binding</keyword>
<dbReference type="InterPro" id="IPR031167">
    <property type="entry name" value="G_OBG"/>
</dbReference>
<dbReference type="Pfam" id="PF01926">
    <property type="entry name" value="MMR_HSR1"/>
    <property type="match status" value="1"/>
</dbReference>
<dbReference type="SUPFAM" id="SSF82051">
    <property type="entry name" value="Obg GTP-binding protein N-terminal domain"/>
    <property type="match status" value="1"/>
</dbReference>
<evidence type="ECO:0000259" key="12">
    <source>
        <dbReference type="PROSITE" id="PS51883"/>
    </source>
</evidence>
<comment type="function">
    <text evidence="9">An essential GTPase which binds GTP, GDP and possibly (p)ppGpp with moderate affinity, with high nucleotide exchange rates and a fairly low GTP hydrolysis rate. Plays a role in control of the cell cycle, stress response, ribosome biogenesis and in those bacteria that undergo differentiation, in morphogenesis control.</text>
</comment>
<dbReference type="PROSITE" id="PS51881">
    <property type="entry name" value="OCT"/>
    <property type="match status" value="1"/>
</dbReference>
<dbReference type="CDD" id="cd01898">
    <property type="entry name" value="Obg"/>
    <property type="match status" value="1"/>
</dbReference>
<dbReference type="PROSITE" id="PS51883">
    <property type="entry name" value="OBG"/>
    <property type="match status" value="1"/>
</dbReference>
<feature type="binding site" evidence="9">
    <location>
        <begin position="210"/>
        <end position="213"/>
    </location>
    <ligand>
        <name>GTP</name>
        <dbReference type="ChEBI" id="CHEBI:37565"/>
    </ligand>
</feature>
<dbReference type="Pfam" id="PF09269">
    <property type="entry name" value="DUF1967"/>
    <property type="match status" value="1"/>
</dbReference>
<keyword evidence="4 9" id="KW-0479">Metal-binding</keyword>
<evidence type="ECO:0000256" key="7">
    <source>
        <dbReference type="ARBA" id="ARBA00022842"/>
    </source>
</evidence>
<feature type="binding site" evidence="9">
    <location>
        <position position="191"/>
    </location>
    <ligand>
        <name>Mg(2+)</name>
        <dbReference type="ChEBI" id="CHEBI:18420"/>
    </ligand>
</feature>
<dbReference type="GO" id="GO:0043022">
    <property type="term" value="F:ribosome binding"/>
    <property type="evidence" value="ECO:0007669"/>
    <property type="project" value="UniProtKB-ARBA"/>
</dbReference>
<evidence type="ECO:0000256" key="1">
    <source>
        <dbReference type="ARBA" id="ARBA00001946"/>
    </source>
</evidence>
<dbReference type="NCBIfam" id="NF008955">
    <property type="entry name" value="PRK12297.1"/>
    <property type="match status" value="1"/>
</dbReference>
<dbReference type="GO" id="GO:0003924">
    <property type="term" value="F:GTPase activity"/>
    <property type="evidence" value="ECO:0007669"/>
    <property type="project" value="UniProtKB-UniRule"/>
</dbReference>
<feature type="binding site" evidence="9">
    <location>
        <position position="171"/>
    </location>
    <ligand>
        <name>Mg(2+)</name>
        <dbReference type="ChEBI" id="CHEBI:18420"/>
    </ligand>
</feature>
<feature type="domain" description="OCT" evidence="11">
    <location>
        <begin position="350"/>
        <end position="428"/>
    </location>
</feature>
<dbReference type="PROSITE" id="PS51710">
    <property type="entry name" value="G_OBG"/>
    <property type="match status" value="1"/>
</dbReference>
<dbReference type="NCBIfam" id="NF008954">
    <property type="entry name" value="PRK12296.1"/>
    <property type="match status" value="1"/>
</dbReference>
<comment type="subunit">
    <text evidence="9">Monomer.</text>
</comment>
<evidence type="ECO:0000313" key="13">
    <source>
        <dbReference type="EMBL" id="CAA9589631.1"/>
    </source>
</evidence>
<evidence type="ECO:0000259" key="10">
    <source>
        <dbReference type="PROSITE" id="PS51710"/>
    </source>
</evidence>
<comment type="cofactor">
    <cofactor evidence="1 9">
        <name>Mg(2+)</name>
        <dbReference type="ChEBI" id="CHEBI:18420"/>
    </cofactor>
</comment>
<dbReference type="HAMAP" id="MF_01454">
    <property type="entry name" value="GTPase_Obg"/>
    <property type="match status" value="1"/>
</dbReference>
<feature type="binding site" evidence="9">
    <location>
        <begin position="281"/>
        <end position="284"/>
    </location>
    <ligand>
        <name>GTP</name>
        <dbReference type="ChEBI" id="CHEBI:37565"/>
    </ligand>
</feature>
<dbReference type="Gene3D" id="3.40.50.300">
    <property type="entry name" value="P-loop containing nucleotide triphosphate hydrolases"/>
    <property type="match status" value="1"/>
</dbReference>
<protein>
    <recommendedName>
        <fullName evidence="9">GTPase Obg</fullName>
        <ecNumber evidence="9">3.6.5.-</ecNumber>
    </recommendedName>
    <alternativeName>
        <fullName evidence="9">GTP-binding protein Obg</fullName>
    </alternativeName>
</protein>
<name>A0A6J4VXU0_9BACT</name>
<evidence type="ECO:0000259" key="11">
    <source>
        <dbReference type="PROSITE" id="PS51881"/>
    </source>
</evidence>
<dbReference type="FunFam" id="2.70.210.12:FF:000001">
    <property type="entry name" value="GTPase Obg"/>
    <property type="match status" value="1"/>
</dbReference>
<dbReference type="InterPro" id="IPR006074">
    <property type="entry name" value="GTP1-OBG_CS"/>
</dbReference>
<comment type="similarity">
    <text evidence="2 9">Belongs to the TRAFAC class OBG-HflX-like GTPase superfamily. OBG GTPase family.</text>
</comment>
<dbReference type="Pfam" id="PF01018">
    <property type="entry name" value="GTP1_OBG"/>
    <property type="match status" value="1"/>
</dbReference>
<accession>A0A6J4VXU0</accession>
<dbReference type="InterPro" id="IPR036726">
    <property type="entry name" value="GTP1_OBG_dom_sf"/>
</dbReference>
<dbReference type="EMBL" id="CADCWN010000378">
    <property type="protein sequence ID" value="CAA9589631.1"/>
    <property type="molecule type" value="Genomic_DNA"/>
</dbReference>
<dbReference type="InterPro" id="IPR045086">
    <property type="entry name" value="OBG_GTPase"/>
</dbReference>
<evidence type="ECO:0000256" key="2">
    <source>
        <dbReference type="ARBA" id="ARBA00007699"/>
    </source>
</evidence>
<keyword evidence="7 9" id="KW-0460">Magnesium</keyword>
<comment type="subcellular location">
    <subcellularLocation>
        <location evidence="9">Cytoplasm</location>
    </subcellularLocation>
</comment>
<dbReference type="GO" id="GO:0005737">
    <property type="term" value="C:cytoplasm"/>
    <property type="evidence" value="ECO:0007669"/>
    <property type="project" value="UniProtKB-SubCell"/>
</dbReference>
<evidence type="ECO:0000256" key="8">
    <source>
        <dbReference type="ARBA" id="ARBA00023134"/>
    </source>
</evidence>
<evidence type="ECO:0000256" key="4">
    <source>
        <dbReference type="ARBA" id="ARBA00022723"/>
    </source>
</evidence>
<reference evidence="13" key="1">
    <citation type="submission" date="2020-02" db="EMBL/GenBank/DDBJ databases">
        <authorList>
            <person name="Meier V. D."/>
        </authorList>
    </citation>
    <scope>NUCLEOTIDE SEQUENCE</scope>
    <source>
        <strain evidence="13">AVDCRST_MAG18</strain>
    </source>
</reference>